<organism evidence="3">
    <name type="scientific">hydrothermal vent metagenome</name>
    <dbReference type="NCBI Taxonomy" id="652676"/>
    <lineage>
        <taxon>unclassified sequences</taxon>
        <taxon>metagenomes</taxon>
        <taxon>ecological metagenomes</taxon>
    </lineage>
</organism>
<dbReference type="PROSITE" id="PS50234">
    <property type="entry name" value="VWFA"/>
    <property type="match status" value="1"/>
</dbReference>
<dbReference type="CDD" id="cd00198">
    <property type="entry name" value="vWFA"/>
    <property type="match status" value="1"/>
</dbReference>
<dbReference type="EMBL" id="FPKX01000047">
    <property type="protein sequence ID" value="SFZ98352.1"/>
    <property type="molecule type" value="Genomic_DNA"/>
</dbReference>
<accession>A0A1W1EE87</accession>
<name>A0A1W1EE87_9ZZZZ</name>
<dbReference type="SUPFAM" id="SSF53300">
    <property type="entry name" value="vWA-like"/>
    <property type="match status" value="1"/>
</dbReference>
<dbReference type="Gene3D" id="3.40.50.410">
    <property type="entry name" value="von Willebrand factor, type A domain"/>
    <property type="match status" value="1"/>
</dbReference>
<proteinExistence type="predicted"/>
<evidence type="ECO:0000256" key="1">
    <source>
        <dbReference type="SAM" id="MobiDB-lite"/>
    </source>
</evidence>
<feature type="domain" description="VWFA" evidence="2">
    <location>
        <begin position="745"/>
        <end position="931"/>
    </location>
</feature>
<evidence type="ECO:0000313" key="3">
    <source>
        <dbReference type="EMBL" id="SFZ98352.1"/>
    </source>
</evidence>
<gene>
    <name evidence="3" type="ORF">MNB_SV-5-10</name>
</gene>
<sequence>MKTIIIKVNSAKETIATYSEVVRDGKVTHIKARSNVQYDFIEKNSGYAPENIATKRVGNDLHISFEGSDIDTPDVIIDGYYSQTAESVVGRAEDGLYYHYVPESANSADAISTLDSGDAAGQALGGEGSETGLWSEGFSALGLLAGAAGLGAIAAAAGGGGGSDAPPTQPEVTTVLHDSPAPPPPIDHELGIEIQEDFDNDGIISSLELYGQVDVLINIPDTVQVGDTLIITNPDGSTTDVTVTQDMIDFGYYVAYDAPDDGETITVSATITDTNGHTSPVVSDSAIIDTTATDAPTVTITEDTNNDGLLSASEMDGDTDIQIDIPEDAEVGDILNVTIGETVTDDGVTTEAVTTNVTITQDMIDNGYTTSVPPPEDGETLNVSATITDVAGNVSDTSSDSAVIDTTAPTVDNQTFSYAENQVADATVGTLATNADVATYEFANGTQTSADGFYAIDNSGNITITTAGAESAVNDFETAPNTGNYDVIAKDTAGNPTTITVTLNETNLNDNAPVAVDDAITVTEDTVFTSTIDLDANDTDLDGDALSVTAGTFTTAQGGTLVLASDGSYTYTPADNFNGTDTVDYTVTDGTDTDVGTLTITVDAVNDAPITDIDSYSITEGSVLNATTVLANDSDADVGDTISVVNIASDSSGTNMVNADGSTTLTTAQGGTVVMNSNGTFTYTAPVLDHAADGLVEQDYIYYKASDGTNDSSWTKVTLNVEDDVPVGENIIQNIEQTTQDQTTNLVIVLDRSGSMGYSAGNGETRMSLAQDALKSLFDAYDNIGNVNIKIVDFSSNVNESSWYVNNVAGAEAYVDSINANGGTYYDAALNAVINGYNPPTADKTLVYFISDGEPNSGYEVDTTLEANWESFLNSNNIDISYGIGIGSGVSLNDLYPIAYPDAGSNEPYAINVLQASDMEATLLATVNVAIVTGDTVTTNGSESGIILGADDGHIDSIEVDGVTHTYDSSTNTTETITTSLGGEIFINYETGEYQYTFNSTDPIPANQEVFEITAIDGDGDTKSIDLIININYDIVNGTNGDDTLAGIDGLAEVLSAGEGDDVIHLSEVSDIVDGGVGIDTLLVSNDITMDFSTLEHNINNIEYIDLTSANVALNNISVEDVLDMTDSSNTLTIMGESGDTVTLDNSVGGAWVQEASTTTISGHTYDVYHNNDADLATLYVESAII</sequence>
<dbReference type="Gene3D" id="2.60.40.2810">
    <property type="match status" value="1"/>
</dbReference>
<feature type="region of interest" description="Disordered" evidence="1">
    <location>
        <begin position="157"/>
        <end position="186"/>
    </location>
</feature>
<protein>
    <submittedName>
        <fullName evidence="3">T1SS secreted agglutinin RTX</fullName>
    </submittedName>
</protein>
<evidence type="ECO:0000259" key="2">
    <source>
        <dbReference type="PROSITE" id="PS50234"/>
    </source>
</evidence>
<dbReference type="InterPro" id="IPR036465">
    <property type="entry name" value="vWFA_dom_sf"/>
</dbReference>
<dbReference type="Pfam" id="PF17963">
    <property type="entry name" value="Big_9"/>
    <property type="match status" value="2"/>
</dbReference>
<dbReference type="InterPro" id="IPR002035">
    <property type="entry name" value="VWF_A"/>
</dbReference>
<dbReference type="InterPro" id="IPR018247">
    <property type="entry name" value="EF_Hand_1_Ca_BS"/>
</dbReference>
<dbReference type="PROSITE" id="PS00018">
    <property type="entry name" value="EF_HAND_1"/>
    <property type="match status" value="1"/>
</dbReference>
<reference evidence="3" key="1">
    <citation type="submission" date="2016-10" db="EMBL/GenBank/DDBJ databases">
        <authorList>
            <person name="de Groot N.N."/>
        </authorList>
    </citation>
    <scope>NUCLEOTIDE SEQUENCE</scope>
</reference>
<dbReference type="AlphaFoldDB" id="A0A1W1EE87"/>
<dbReference type="Pfam" id="PF13519">
    <property type="entry name" value="VWA_2"/>
    <property type="match status" value="1"/>
</dbReference>
<dbReference type="SMART" id="SM00327">
    <property type="entry name" value="VWA"/>
    <property type="match status" value="1"/>
</dbReference>